<organism evidence="6 7">
    <name type="scientific">Streptomyces guryensis</name>
    <dbReference type="NCBI Taxonomy" id="2886947"/>
    <lineage>
        <taxon>Bacteria</taxon>
        <taxon>Bacillati</taxon>
        <taxon>Actinomycetota</taxon>
        <taxon>Actinomycetes</taxon>
        <taxon>Kitasatosporales</taxon>
        <taxon>Streptomycetaceae</taxon>
        <taxon>Streptomyces</taxon>
    </lineage>
</organism>
<feature type="transmembrane region" description="Helical" evidence="5">
    <location>
        <begin position="379"/>
        <end position="396"/>
    </location>
</feature>
<feature type="transmembrane region" description="Helical" evidence="5">
    <location>
        <begin position="310"/>
        <end position="328"/>
    </location>
</feature>
<feature type="transmembrane region" description="Helical" evidence="5">
    <location>
        <begin position="349"/>
        <end position="367"/>
    </location>
</feature>
<protein>
    <recommendedName>
        <fullName evidence="8">Fucose permease</fullName>
    </recommendedName>
</protein>
<comment type="subcellular location">
    <subcellularLocation>
        <location evidence="1">Membrane</location>
        <topology evidence="1">Multi-pass membrane protein</topology>
    </subcellularLocation>
</comment>
<proteinExistence type="predicted"/>
<dbReference type="PANTHER" id="PTHR23514">
    <property type="entry name" value="BYPASS OF STOP CODON PROTEIN 6"/>
    <property type="match status" value="1"/>
</dbReference>
<dbReference type="AlphaFoldDB" id="A0A9Q3VWJ3"/>
<evidence type="ECO:0008006" key="8">
    <source>
        <dbReference type="Google" id="ProtNLM"/>
    </source>
</evidence>
<feature type="transmembrane region" description="Helical" evidence="5">
    <location>
        <begin position="82"/>
        <end position="102"/>
    </location>
</feature>
<keyword evidence="2 5" id="KW-0812">Transmembrane</keyword>
<evidence type="ECO:0000256" key="1">
    <source>
        <dbReference type="ARBA" id="ARBA00004141"/>
    </source>
</evidence>
<dbReference type="InterPro" id="IPR036259">
    <property type="entry name" value="MFS_trans_sf"/>
</dbReference>
<feature type="transmembrane region" description="Helical" evidence="5">
    <location>
        <begin position="108"/>
        <end position="126"/>
    </location>
</feature>
<evidence type="ECO:0000313" key="6">
    <source>
        <dbReference type="EMBL" id="MCD9878944.1"/>
    </source>
</evidence>
<keyword evidence="4 5" id="KW-0472">Membrane</keyword>
<dbReference type="EMBL" id="JAJSBI010000024">
    <property type="protein sequence ID" value="MCD9878944.1"/>
    <property type="molecule type" value="Genomic_DNA"/>
</dbReference>
<evidence type="ECO:0000256" key="3">
    <source>
        <dbReference type="ARBA" id="ARBA00022989"/>
    </source>
</evidence>
<feature type="transmembrane region" description="Helical" evidence="5">
    <location>
        <begin position="172"/>
        <end position="190"/>
    </location>
</feature>
<evidence type="ECO:0000256" key="4">
    <source>
        <dbReference type="ARBA" id="ARBA00023136"/>
    </source>
</evidence>
<feature type="transmembrane region" description="Helical" evidence="5">
    <location>
        <begin position="252"/>
        <end position="272"/>
    </location>
</feature>
<evidence type="ECO:0000256" key="5">
    <source>
        <dbReference type="SAM" id="Phobius"/>
    </source>
</evidence>
<keyword evidence="3 5" id="KW-1133">Transmembrane helix</keyword>
<gene>
    <name evidence="6" type="ORF">LJ657_36135</name>
</gene>
<dbReference type="InterPro" id="IPR051788">
    <property type="entry name" value="MFS_Transporter"/>
</dbReference>
<dbReference type="GO" id="GO:0016020">
    <property type="term" value="C:membrane"/>
    <property type="evidence" value="ECO:0007669"/>
    <property type="project" value="UniProtKB-SubCell"/>
</dbReference>
<accession>A0A9Q3VWJ3</accession>
<evidence type="ECO:0000256" key="2">
    <source>
        <dbReference type="ARBA" id="ARBA00022692"/>
    </source>
</evidence>
<feature type="transmembrane region" description="Helical" evidence="5">
    <location>
        <begin position="147"/>
        <end position="166"/>
    </location>
</feature>
<sequence>MKQEARISVTSSHAVDSSREIRTIRAAYLLTSFPLTSWYSQVDAVQSRLGVDDGRWGLLLLVAPLVTLCSMRVYVSLVPRHLAHIMLNGALVGIAVDVFFIGRSRSQFALVVCLVALGLLNGVCQVESNSRAHAVEVLSGRQIFTSCHGYFSIGVLAAGLTAFGTAQLHMSFVAHFSLVLIVGMAGVWMFRVRPLPPASEVQVGSSSETLTAAATPRSPRLPLVALMVLAFVLLGIESSVNTWHAKFVETGLHLPGYGGAAYAAYAAGGLVVRFSGDAIRRRAGALTLFTVVGPLSVCCLLWALLDANAVSALLAFLTLGIALGIAYPDVLKLGAELSTDKAAERVSKIITAGTLGVLLSNPFMGAVSEWLSVEAGFELLAVLLLVTAATLAVLRVHRKFEG</sequence>
<dbReference type="RefSeq" id="WP_232653143.1">
    <property type="nucleotide sequence ID" value="NZ_JAJSBI010000024.1"/>
</dbReference>
<reference evidence="6" key="1">
    <citation type="submission" date="2021-12" db="EMBL/GenBank/DDBJ databases">
        <authorList>
            <person name="Lee J.-H."/>
            <person name="Kim S.-B."/>
        </authorList>
    </citation>
    <scope>NUCLEOTIDE SEQUENCE</scope>
    <source>
        <strain evidence="6">NR30</strain>
    </source>
</reference>
<feature type="transmembrane region" description="Helical" evidence="5">
    <location>
        <begin position="284"/>
        <end position="304"/>
    </location>
</feature>
<dbReference type="PANTHER" id="PTHR23514:SF13">
    <property type="entry name" value="INNER MEMBRANE PROTEIN YBJJ"/>
    <property type="match status" value="1"/>
</dbReference>
<comment type="caution">
    <text evidence="6">The sequence shown here is derived from an EMBL/GenBank/DDBJ whole genome shotgun (WGS) entry which is preliminary data.</text>
</comment>
<evidence type="ECO:0000313" key="7">
    <source>
        <dbReference type="Proteomes" id="UP001108029"/>
    </source>
</evidence>
<dbReference type="Gene3D" id="1.20.1250.20">
    <property type="entry name" value="MFS general substrate transporter like domains"/>
    <property type="match status" value="1"/>
</dbReference>
<name>A0A9Q3VWJ3_9ACTN</name>
<feature type="transmembrane region" description="Helical" evidence="5">
    <location>
        <begin position="56"/>
        <end position="75"/>
    </location>
</feature>
<keyword evidence="7" id="KW-1185">Reference proteome</keyword>
<dbReference type="SUPFAM" id="SSF103473">
    <property type="entry name" value="MFS general substrate transporter"/>
    <property type="match status" value="1"/>
</dbReference>
<dbReference type="Proteomes" id="UP001108029">
    <property type="component" value="Unassembled WGS sequence"/>
</dbReference>